<dbReference type="InterPro" id="IPR027826">
    <property type="entry name" value="DUF4431"/>
</dbReference>
<organism evidence="2 3">
    <name type="scientific">Salmonella enterica I</name>
    <dbReference type="NCBI Taxonomy" id="59201"/>
    <lineage>
        <taxon>Bacteria</taxon>
        <taxon>Pseudomonadati</taxon>
        <taxon>Pseudomonadota</taxon>
        <taxon>Gammaproteobacteria</taxon>
        <taxon>Enterobacterales</taxon>
        <taxon>Enterobacteriaceae</taxon>
        <taxon>Salmonella</taxon>
    </lineage>
</organism>
<accession>A0A379X034</accession>
<feature type="domain" description="DUF4431" evidence="1">
    <location>
        <begin position="1"/>
        <end position="47"/>
    </location>
</feature>
<sequence>MQLVLTPQERESLNNLVGKKVSVGGDIFLALSASHHTPLLLDNIFRLTEIK</sequence>
<proteinExistence type="predicted"/>
<dbReference type="Pfam" id="PF14485">
    <property type="entry name" value="DUF4431"/>
    <property type="match status" value="1"/>
</dbReference>
<evidence type="ECO:0000259" key="1">
    <source>
        <dbReference type="Pfam" id="PF14485"/>
    </source>
</evidence>
<dbReference type="Proteomes" id="UP000254712">
    <property type="component" value="Unassembled WGS sequence"/>
</dbReference>
<evidence type="ECO:0000313" key="3">
    <source>
        <dbReference type="Proteomes" id="UP000254712"/>
    </source>
</evidence>
<name>A0A379X034_SALET</name>
<reference evidence="2 3" key="1">
    <citation type="submission" date="2018-06" db="EMBL/GenBank/DDBJ databases">
        <authorList>
            <consortium name="Pathogen Informatics"/>
            <person name="Doyle S."/>
        </authorList>
    </citation>
    <scope>NUCLEOTIDE SEQUENCE [LARGE SCALE GENOMIC DNA]</scope>
    <source>
        <strain evidence="2 3">NCTC8261</strain>
    </source>
</reference>
<gene>
    <name evidence="2" type="ORF">NCTC8261_05954</name>
</gene>
<dbReference type="AlphaFoldDB" id="A0A379X034"/>
<evidence type="ECO:0000313" key="2">
    <source>
        <dbReference type="EMBL" id="SUH39590.1"/>
    </source>
</evidence>
<protein>
    <recommendedName>
        <fullName evidence="1">DUF4431 domain-containing protein</fullName>
    </recommendedName>
</protein>
<dbReference type="EMBL" id="UGXT01000002">
    <property type="protein sequence ID" value="SUH39590.1"/>
    <property type="molecule type" value="Genomic_DNA"/>
</dbReference>